<feature type="transmembrane region" description="Helical" evidence="11">
    <location>
        <begin position="265"/>
        <end position="288"/>
    </location>
</feature>
<name>A0A372FYA7_9ACTN</name>
<sequence length="602" mass="64289">MASRAGGTVSTGRGDRTGSARRTVGELLAPIRARLIFGAVLAFLSSVSGLLPFVAVVEIGRELLAGNRHDVVWTWVGAGVAGAAAKMLLMVVANLVTHYADADLQRHLRARLARHAAVLPLGWFTGRGSGEFKKAMEDDIEDMHHMVAHAVLDLAGVVGLPVAALIYLVATDWRMTLVTLAVLPAASVALASAHRTLPTRMAELTGAQLDLNNATIEYVDGIQVVKAYGNEGRTHRRLADAVDRFCDSLAAWTAEAGRAMFSSMLLLSPASVLLIVAGVGTGFIVAGWLDPVSLLPFLLVGVGLPAPFMTIVQGTQQLRKARLAAEHLHDVLDEPALPLPAAPAVPTAYGITFDRVSFGYTPDEPVLRDVDLRCPQGAVTAVVGPSGSGKTTLGRLIPRFFDVDAGSIFIGGVDVRSIPQETLLGSIAIVFQDVVLVRDTIRENIRLGRPGATDAEVENAARAARIHETITALPRGYDTMVSGRAGVLSGGQRQRITIARAILQDAPIVLLDEATAYVDPENERAVQQALGQLARGRTLVVVAHRLYTIRNADQIVVLDAGRVVERGTHDSLLAARGRYHAMWEAQNDPQHAGISRRKDEAR</sequence>
<reference evidence="14 15" key="1">
    <citation type="submission" date="2018-08" db="EMBL/GenBank/DDBJ databases">
        <title>Verrucosispora craniellae sp. nov., isolated from a marine sponge in the South China Sea.</title>
        <authorList>
            <person name="Li L."/>
            <person name="Lin H.W."/>
        </authorList>
    </citation>
    <scope>NUCLEOTIDE SEQUENCE [LARGE SCALE GENOMIC DNA]</scope>
    <source>
        <strain evidence="14 15">LHW63014</strain>
    </source>
</reference>
<comment type="function">
    <text evidence="8">ABC transporter involved in fatty acid import. Transmembrane domains (TMD) form a pore in the membrane and the ATP-binding domain (NBD) is responsible for energy generation.</text>
</comment>
<dbReference type="Gene3D" id="1.20.1560.10">
    <property type="entry name" value="ABC transporter type 1, transmembrane domain"/>
    <property type="match status" value="1"/>
</dbReference>
<gene>
    <name evidence="14" type="ORF">D0Q02_16040</name>
</gene>
<dbReference type="PANTHER" id="PTHR24221">
    <property type="entry name" value="ATP-BINDING CASSETTE SUB-FAMILY B"/>
    <property type="match status" value="1"/>
</dbReference>
<dbReference type="OrthoDB" id="3302760at2"/>
<evidence type="ECO:0000256" key="6">
    <source>
        <dbReference type="ARBA" id="ARBA00022989"/>
    </source>
</evidence>
<dbReference type="SUPFAM" id="SSF90123">
    <property type="entry name" value="ABC transporter transmembrane region"/>
    <property type="match status" value="1"/>
</dbReference>
<dbReference type="Proteomes" id="UP000262621">
    <property type="component" value="Unassembled WGS sequence"/>
</dbReference>
<dbReference type="PROSITE" id="PS50893">
    <property type="entry name" value="ABC_TRANSPORTER_2"/>
    <property type="match status" value="1"/>
</dbReference>
<evidence type="ECO:0000256" key="7">
    <source>
        <dbReference type="ARBA" id="ARBA00023136"/>
    </source>
</evidence>
<comment type="similarity">
    <text evidence="9">Belongs to the ABC transporter superfamily. Lipid exporter (TC 3.A.1.106) family.</text>
</comment>
<accession>A0A372FYA7</accession>
<dbReference type="PANTHER" id="PTHR24221:SF654">
    <property type="entry name" value="ATP-BINDING CASSETTE SUB-FAMILY B MEMBER 6"/>
    <property type="match status" value="1"/>
</dbReference>
<evidence type="ECO:0000256" key="3">
    <source>
        <dbReference type="ARBA" id="ARBA00022692"/>
    </source>
</evidence>
<dbReference type="EMBL" id="QVFU01000015">
    <property type="protein sequence ID" value="RFS45604.1"/>
    <property type="molecule type" value="Genomic_DNA"/>
</dbReference>
<evidence type="ECO:0000313" key="15">
    <source>
        <dbReference type="Proteomes" id="UP000262621"/>
    </source>
</evidence>
<comment type="subcellular location">
    <subcellularLocation>
        <location evidence="1">Cell membrane</location>
        <topology evidence="1">Multi-pass membrane protein</topology>
    </subcellularLocation>
</comment>
<evidence type="ECO:0000259" key="13">
    <source>
        <dbReference type="PROSITE" id="PS50929"/>
    </source>
</evidence>
<dbReference type="SMART" id="SM00382">
    <property type="entry name" value="AAA"/>
    <property type="match status" value="1"/>
</dbReference>
<keyword evidence="6 11" id="KW-1133">Transmembrane helix</keyword>
<proteinExistence type="inferred from homology"/>
<keyword evidence="4" id="KW-0547">Nucleotide-binding</keyword>
<dbReference type="GO" id="GO:0005524">
    <property type="term" value="F:ATP binding"/>
    <property type="evidence" value="ECO:0007669"/>
    <property type="project" value="UniProtKB-KW"/>
</dbReference>
<dbReference type="GO" id="GO:0016887">
    <property type="term" value="F:ATP hydrolysis activity"/>
    <property type="evidence" value="ECO:0007669"/>
    <property type="project" value="InterPro"/>
</dbReference>
<evidence type="ECO:0000256" key="5">
    <source>
        <dbReference type="ARBA" id="ARBA00022840"/>
    </source>
</evidence>
<keyword evidence="5 14" id="KW-0067">ATP-binding</keyword>
<dbReference type="FunFam" id="3.40.50.300:FF:000287">
    <property type="entry name" value="Multidrug ABC transporter ATP-binding protein"/>
    <property type="match status" value="1"/>
</dbReference>
<dbReference type="SUPFAM" id="SSF52540">
    <property type="entry name" value="P-loop containing nucleoside triphosphate hydrolases"/>
    <property type="match status" value="1"/>
</dbReference>
<organism evidence="14 15">
    <name type="scientific">Micromonospora craniellae</name>
    <dbReference type="NCBI Taxonomy" id="2294034"/>
    <lineage>
        <taxon>Bacteria</taxon>
        <taxon>Bacillati</taxon>
        <taxon>Actinomycetota</taxon>
        <taxon>Actinomycetes</taxon>
        <taxon>Micromonosporales</taxon>
        <taxon>Micromonosporaceae</taxon>
        <taxon>Micromonospora</taxon>
    </lineage>
</organism>
<dbReference type="InterPro" id="IPR017871">
    <property type="entry name" value="ABC_transporter-like_CS"/>
</dbReference>
<dbReference type="InterPro" id="IPR027417">
    <property type="entry name" value="P-loop_NTPase"/>
</dbReference>
<dbReference type="CDD" id="cd07346">
    <property type="entry name" value="ABC_6TM_exporters"/>
    <property type="match status" value="1"/>
</dbReference>
<evidence type="ECO:0000256" key="9">
    <source>
        <dbReference type="ARBA" id="ARBA00061644"/>
    </source>
</evidence>
<evidence type="ECO:0000256" key="10">
    <source>
        <dbReference type="ARBA" id="ARBA00071747"/>
    </source>
</evidence>
<feature type="domain" description="ABC transmembrane type-1" evidence="13">
    <location>
        <begin position="36"/>
        <end position="320"/>
    </location>
</feature>
<dbReference type="InterPro" id="IPR011527">
    <property type="entry name" value="ABC1_TM_dom"/>
</dbReference>
<evidence type="ECO:0000256" key="11">
    <source>
        <dbReference type="SAM" id="Phobius"/>
    </source>
</evidence>
<dbReference type="Gene3D" id="3.40.50.300">
    <property type="entry name" value="P-loop containing nucleotide triphosphate hydrolases"/>
    <property type="match status" value="1"/>
</dbReference>
<keyword evidence="7 11" id="KW-0472">Membrane</keyword>
<dbReference type="InterPro" id="IPR003593">
    <property type="entry name" value="AAA+_ATPase"/>
</dbReference>
<evidence type="ECO:0000256" key="4">
    <source>
        <dbReference type="ARBA" id="ARBA00022741"/>
    </source>
</evidence>
<evidence type="ECO:0000256" key="1">
    <source>
        <dbReference type="ARBA" id="ARBA00004651"/>
    </source>
</evidence>
<dbReference type="Pfam" id="PF00005">
    <property type="entry name" value="ABC_tran"/>
    <property type="match status" value="1"/>
</dbReference>
<evidence type="ECO:0000256" key="2">
    <source>
        <dbReference type="ARBA" id="ARBA00022448"/>
    </source>
</evidence>
<feature type="transmembrane region" description="Helical" evidence="11">
    <location>
        <begin position="35"/>
        <end position="55"/>
    </location>
</feature>
<keyword evidence="15" id="KW-1185">Reference proteome</keyword>
<evidence type="ECO:0000256" key="8">
    <source>
        <dbReference type="ARBA" id="ARBA00055053"/>
    </source>
</evidence>
<dbReference type="GO" id="GO:0005886">
    <property type="term" value="C:plasma membrane"/>
    <property type="evidence" value="ECO:0007669"/>
    <property type="project" value="UniProtKB-SubCell"/>
</dbReference>
<dbReference type="InterPro" id="IPR039421">
    <property type="entry name" value="Type_1_exporter"/>
</dbReference>
<dbReference type="PROSITE" id="PS00211">
    <property type="entry name" value="ABC_TRANSPORTER_1"/>
    <property type="match status" value="1"/>
</dbReference>
<dbReference type="InterPro" id="IPR003439">
    <property type="entry name" value="ABC_transporter-like_ATP-bd"/>
</dbReference>
<evidence type="ECO:0000313" key="14">
    <source>
        <dbReference type="EMBL" id="RFS45604.1"/>
    </source>
</evidence>
<dbReference type="PROSITE" id="PS50929">
    <property type="entry name" value="ABC_TM1F"/>
    <property type="match status" value="1"/>
</dbReference>
<comment type="caution">
    <text evidence="14">The sequence shown here is derived from an EMBL/GenBank/DDBJ whole genome shotgun (WGS) entry which is preliminary data.</text>
</comment>
<dbReference type="AlphaFoldDB" id="A0A372FYA7"/>
<dbReference type="Pfam" id="PF00664">
    <property type="entry name" value="ABC_membrane"/>
    <property type="match status" value="1"/>
</dbReference>
<feature type="transmembrane region" description="Helical" evidence="11">
    <location>
        <begin position="75"/>
        <end position="96"/>
    </location>
</feature>
<feature type="transmembrane region" description="Helical" evidence="11">
    <location>
        <begin position="294"/>
        <end position="312"/>
    </location>
</feature>
<keyword evidence="2" id="KW-0813">Transport</keyword>
<feature type="transmembrane region" description="Helical" evidence="11">
    <location>
        <begin position="150"/>
        <end position="169"/>
    </location>
</feature>
<protein>
    <recommendedName>
        <fullName evidence="10">Fatty acid ABC transporter ATP-binding/permease protein</fullName>
    </recommendedName>
</protein>
<keyword evidence="3 11" id="KW-0812">Transmembrane</keyword>
<feature type="domain" description="ABC transporter" evidence="12">
    <location>
        <begin position="351"/>
        <end position="585"/>
    </location>
</feature>
<dbReference type="GO" id="GO:0140359">
    <property type="term" value="F:ABC-type transporter activity"/>
    <property type="evidence" value="ECO:0007669"/>
    <property type="project" value="InterPro"/>
</dbReference>
<dbReference type="InterPro" id="IPR036640">
    <property type="entry name" value="ABC1_TM_sf"/>
</dbReference>
<evidence type="ECO:0000259" key="12">
    <source>
        <dbReference type="PROSITE" id="PS50893"/>
    </source>
</evidence>